<keyword evidence="2" id="KW-1185">Reference proteome</keyword>
<dbReference type="Gene3D" id="3.40.50.150">
    <property type="entry name" value="Vaccinia Virus protein VP39"/>
    <property type="match status" value="1"/>
</dbReference>
<dbReference type="SUPFAM" id="SSF53335">
    <property type="entry name" value="S-adenosyl-L-methionine-dependent methyltransferases"/>
    <property type="match status" value="1"/>
</dbReference>
<accession>A0A5S9MXT0</accession>
<dbReference type="AlphaFoldDB" id="A0A5S9MXT0"/>
<dbReference type="EMBL" id="CACSIO010000001">
    <property type="protein sequence ID" value="CAA0082252.1"/>
    <property type="molecule type" value="Genomic_DNA"/>
</dbReference>
<reference evidence="1 2" key="1">
    <citation type="submission" date="2019-11" db="EMBL/GenBank/DDBJ databases">
        <authorList>
            <person name="Holert J."/>
        </authorList>
    </citation>
    <scope>NUCLEOTIDE SEQUENCE [LARGE SCALE GENOMIC DNA]</scope>
    <source>
        <strain evidence="1">SB11_3</strain>
    </source>
</reference>
<gene>
    <name evidence="1" type="ORF">OPDIPICF_00393</name>
</gene>
<dbReference type="InterPro" id="IPR029063">
    <property type="entry name" value="SAM-dependent_MTases_sf"/>
</dbReference>
<proteinExistence type="predicted"/>
<dbReference type="Pfam" id="PF13578">
    <property type="entry name" value="Methyltransf_24"/>
    <property type="match status" value="1"/>
</dbReference>
<organism evidence="1 2">
    <name type="scientific">BD1-7 clade bacterium</name>
    <dbReference type="NCBI Taxonomy" id="2029982"/>
    <lineage>
        <taxon>Bacteria</taxon>
        <taxon>Pseudomonadati</taxon>
        <taxon>Pseudomonadota</taxon>
        <taxon>Gammaproteobacteria</taxon>
        <taxon>Cellvibrionales</taxon>
        <taxon>Spongiibacteraceae</taxon>
        <taxon>BD1-7 clade</taxon>
    </lineage>
</organism>
<dbReference type="Proteomes" id="UP000441399">
    <property type="component" value="Unassembled WGS sequence"/>
</dbReference>
<protein>
    <recommendedName>
        <fullName evidence="3">Class I SAM-dependent methyltransferase</fullName>
    </recommendedName>
</protein>
<evidence type="ECO:0000313" key="1">
    <source>
        <dbReference type="EMBL" id="CAA0082252.1"/>
    </source>
</evidence>
<sequence>MQSFKPSFVAGAPSPSYNSRPFNPIEQDIMRVELPVDIDAVKGFLAADEAEALYNYAEKASAKGPILEVGSYCGKSTIYLGVAARQNNGVVYAVDHHRGSEEHQLGEEYHDPALYDNSVALYDTFKEFRKNMRAADLDDTVIPLVTSSKIAARMWSTPLSMVFIDGGHSFEAAELDYRSWASHVQIGGILCIHDLFPNPDEGGQAPITIYRLALASGLFEELEVVNTLGILRRIQ</sequence>
<evidence type="ECO:0008006" key="3">
    <source>
        <dbReference type="Google" id="ProtNLM"/>
    </source>
</evidence>
<name>A0A5S9MXT0_9GAMM</name>
<evidence type="ECO:0000313" key="2">
    <source>
        <dbReference type="Proteomes" id="UP000441399"/>
    </source>
</evidence>